<dbReference type="EMBL" id="BLAH01000135">
    <property type="protein sequence ID" value="GES39832.1"/>
    <property type="molecule type" value="Genomic_DNA"/>
</dbReference>
<dbReference type="Proteomes" id="UP001163947">
    <property type="component" value="Chromosome"/>
</dbReference>
<evidence type="ECO:0000256" key="1">
    <source>
        <dbReference type="SAM" id="SignalP"/>
    </source>
</evidence>
<evidence type="ECO:0000313" key="2">
    <source>
        <dbReference type="EMBL" id="GES39832.1"/>
    </source>
</evidence>
<name>A0A059MR11_9NOCA</name>
<dbReference type="Proteomes" id="UP000325466">
    <property type="component" value="Unassembled WGS sequence"/>
</dbReference>
<reference evidence="3" key="3">
    <citation type="submission" date="2022-09" db="EMBL/GenBank/DDBJ databases">
        <title>The genome sequence of Rhodococcus aetherivorans N1.</title>
        <authorList>
            <person name="Jiang W."/>
        </authorList>
    </citation>
    <scope>NUCLEOTIDE SEQUENCE</scope>
    <source>
        <strain evidence="3">N1</strain>
    </source>
</reference>
<proteinExistence type="predicted"/>
<dbReference type="RefSeq" id="WP_006931068.1">
    <property type="nucleotide sequence ID" value="NZ_BAAAYP010000011.1"/>
</dbReference>
<reference evidence="2 4" key="1">
    <citation type="journal article" date="2018" name="Biodegradation">
        <title>1,4-Dioxane degradation characteristics of Rhodococcus aetherivorans JCM 14343.</title>
        <authorList>
            <person name="Inoue D."/>
            <person name="Tsunoda T."/>
            <person name="Yamamoto N."/>
            <person name="Ike M."/>
            <person name="Sei K."/>
        </authorList>
    </citation>
    <scope>NUCLEOTIDE SEQUENCE [LARGE SCALE GENOMIC DNA]</scope>
    <source>
        <strain evidence="2 4">JCM 14343</strain>
    </source>
</reference>
<dbReference type="GeneID" id="83621753"/>
<evidence type="ECO:0000313" key="4">
    <source>
        <dbReference type="Proteomes" id="UP000325466"/>
    </source>
</evidence>
<keyword evidence="1" id="KW-0732">Signal</keyword>
<feature type="chain" id="PRO_5044537721" description="Secreted protein" evidence="1">
    <location>
        <begin position="28"/>
        <end position="202"/>
    </location>
</feature>
<feature type="signal peptide" evidence="1">
    <location>
        <begin position="1"/>
        <end position="27"/>
    </location>
</feature>
<dbReference type="KEGG" id="rav:AAT18_13990"/>
<protein>
    <recommendedName>
        <fullName evidence="6">Secreted protein</fullName>
    </recommendedName>
</protein>
<evidence type="ECO:0008006" key="6">
    <source>
        <dbReference type="Google" id="ProtNLM"/>
    </source>
</evidence>
<reference evidence="2" key="2">
    <citation type="submission" date="2019-10" db="EMBL/GenBank/DDBJ databases">
        <title>Draft genome sequence of Rhodococcus aetherivorans JCM 14343.</title>
        <authorList>
            <person name="Inoue D."/>
            <person name="Nakazawa M."/>
            <person name="Yamamoto N."/>
            <person name="Sei K."/>
            <person name="Ike M."/>
        </authorList>
    </citation>
    <scope>NUCLEOTIDE SEQUENCE</scope>
    <source>
        <strain evidence="2">JCM 14343</strain>
    </source>
</reference>
<accession>A0A0F6VJ86</accession>
<accession>A0A059MR11</accession>
<keyword evidence="4" id="KW-1185">Reference proteome</keyword>
<sequence>MQQRRWTVRSLTAAAAAAVAVAVPAHAVAEPAPPGLPPDALRAAAAADSPEALRAVESLLDAARTPALFEPPPRNTPQPFMQPAPTFGLGCGGGFTPYAMTTGWAQPGPNAVPPVQIGQLKIFVSPTIPTLPARADLKFVWLNMENFRGGVATLDDTVGGVPQLSKTLDTGTGPVLSALFGSVQYVDGTFCQVVYTMGAFFA</sequence>
<dbReference type="EMBL" id="CP106982">
    <property type="protein sequence ID" value="UYF91840.1"/>
    <property type="molecule type" value="Genomic_DNA"/>
</dbReference>
<gene>
    <name evidence="3" type="ORF">OCS65_15010</name>
    <name evidence="2" type="ORF">RAJCM14343_5110</name>
</gene>
<organism evidence="3 5">
    <name type="scientific">Rhodococcus aetherivorans</name>
    <dbReference type="NCBI Taxonomy" id="191292"/>
    <lineage>
        <taxon>Bacteria</taxon>
        <taxon>Bacillati</taxon>
        <taxon>Actinomycetota</taxon>
        <taxon>Actinomycetes</taxon>
        <taxon>Mycobacteriales</taxon>
        <taxon>Nocardiaceae</taxon>
        <taxon>Rhodococcus</taxon>
    </lineage>
</organism>
<evidence type="ECO:0000313" key="3">
    <source>
        <dbReference type="EMBL" id="UYF91840.1"/>
    </source>
</evidence>
<evidence type="ECO:0000313" key="5">
    <source>
        <dbReference type="Proteomes" id="UP001163947"/>
    </source>
</evidence>
<accession>N1M397</accession>
<dbReference type="AlphaFoldDB" id="A0A059MR11"/>